<dbReference type="Pfam" id="PF13412">
    <property type="entry name" value="HTH_24"/>
    <property type="match status" value="1"/>
</dbReference>
<dbReference type="EMBL" id="WSEK01000004">
    <property type="protein sequence ID" value="MVQ50352.1"/>
    <property type="molecule type" value="Genomic_DNA"/>
</dbReference>
<dbReference type="SUPFAM" id="SSF46785">
    <property type="entry name" value="Winged helix' DNA-binding domain"/>
    <property type="match status" value="1"/>
</dbReference>
<proteinExistence type="predicted"/>
<comment type="caution">
    <text evidence="2">The sequence shown here is derived from an EMBL/GenBank/DDBJ whole genome shotgun (WGS) entry which is preliminary data.</text>
</comment>
<dbReference type="RefSeq" id="WP_157343375.1">
    <property type="nucleotide sequence ID" value="NZ_WSEK01000004.1"/>
</dbReference>
<evidence type="ECO:0000259" key="1">
    <source>
        <dbReference type="SMART" id="SM00347"/>
    </source>
</evidence>
<reference evidence="2 3" key="1">
    <citation type="submission" date="2019-12" db="EMBL/GenBank/DDBJ databases">
        <authorList>
            <person name="Huq M.A."/>
        </authorList>
    </citation>
    <scope>NUCLEOTIDE SEQUENCE [LARGE SCALE GENOMIC DNA]</scope>
    <source>
        <strain evidence="2 3">MAH-18</strain>
    </source>
</reference>
<dbReference type="InterPro" id="IPR036388">
    <property type="entry name" value="WH-like_DNA-bd_sf"/>
</dbReference>
<protein>
    <submittedName>
        <fullName evidence="2">MarR family transcriptional regulator</fullName>
    </submittedName>
</protein>
<dbReference type="Gene3D" id="1.10.10.10">
    <property type="entry name" value="Winged helix-like DNA-binding domain superfamily/Winged helix DNA-binding domain"/>
    <property type="match status" value="1"/>
</dbReference>
<accession>A0A6L6XUA4</accession>
<dbReference type="GO" id="GO:0003700">
    <property type="term" value="F:DNA-binding transcription factor activity"/>
    <property type="evidence" value="ECO:0007669"/>
    <property type="project" value="InterPro"/>
</dbReference>
<dbReference type="SMART" id="SM00347">
    <property type="entry name" value="HTH_MARR"/>
    <property type="match status" value="1"/>
</dbReference>
<sequence>MATEVRRTTEQSLLGELADELLRFSKRRHTTIEGAELDSSAFKLLWVLSDDQPRTLRELADELDLDLSTINRQVNAAVRAGLLERFTVAGSPSKPVRPTAAGRRQYEHDLAVHSDLLRSVLAEMGADAARDLIRSLGSFNDAYERRARHRHRG</sequence>
<organism evidence="2 3">
    <name type="scientific">Nocardioides agri</name>
    <dbReference type="NCBI Taxonomy" id="2682843"/>
    <lineage>
        <taxon>Bacteria</taxon>
        <taxon>Bacillati</taxon>
        <taxon>Actinomycetota</taxon>
        <taxon>Actinomycetes</taxon>
        <taxon>Propionibacteriales</taxon>
        <taxon>Nocardioidaceae</taxon>
        <taxon>Nocardioides</taxon>
    </lineage>
</organism>
<keyword evidence="3" id="KW-1185">Reference proteome</keyword>
<dbReference type="Proteomes" id="UP000473525">
    <property type="component" value="Unassembled WGS sequence"/>
</dbReference>
<feature type="domain" description="HTH marR-type" evidence="1">
    <location>
        <begin position="30"/>
        <end position="129"/>
    </location>
</feature>
<evidence type="ECO:0000313" key="3">
    <source>
        <dbReference type="Proteomes" id="UP000473525"/>
    </source>
</evidence>
<gene>
    <name evidence="2" type="ORF">GON03_14295</name>
</gene>
<name>A0A6L6XUA4_9ACTN</name>
<dbReference type="InterPro" id="IPR036390">
    <property type="entry name" value="WH_DNA-bd_sf"/>
</dbReference>
<dbReference type="AlphaFoldDB" id="A0A6L6XUA4"/>
<evidence type="ECO:0000313" key="2">
    <source>
        <dbReference type="EMBL" id="MVQ50352.1"/>
    </source>
</evidence>
<dbReference type="InterPro" id="IPR000835">
    <property type="entry name" value="HTH_MarR-typ"/>
</dbReference>